<gene>
    <name evidence="2" type="ORF">GCK32_011749</name>
</gene>
<accession>A0AAN8FXN8</accession>
<protein>
    <submittedName>
        <fullName evidence="2">Uncharacterized protein</fullName>
    </submittedName>
</protein>
<reference evidence="2 3" key="1">
    <citation type="submission" date="2019-10" db="EMBL/GenBank/DDBJ databases">
        <title>Assembly and Annotation for the nematode Trichostrongylus colubriformis.</title>
        <authorList>
            <person name="Martin J."/>
        </authorList>
    </citation>
    <scope>NUCLEOTIDE SEQUENCE [LARGE SCALE GENOMIC DNA]</scope>
    <source>
        <strain evidence="2">G859</strain>
        <tissue evidence="2">Whole worm</tissue>
    </source>
</reference>
<feature type="compositionally biased region" description="Polar residues" evidence="1">
    <location>
        <begin position="129"/>
        <end position="139"/>
    </location>
</feature>
<dbReference type="AlphaFoldDB" id="A0AAN8FXN8"/>
<proteinExistence type="predicted"/>
<evidence type="ECO:0000313" key="3">
    <source>
        <dbReference type="Proteomes" id="UP001331761"/>
    </source>
</evidence>
<feature type="compositionally biased region" description="Polar residues" evidence="1">
    <location>
        <begin position="100"/>
        <end position="113"/>
    </location>
</feature>
<feature type="region of interest" description="Disordered" evidence="1">
    <location>
        <begin position="1"/>
        <end position="34"/>
    </location>
</feature>
<comment type="caution">
    <text evidence="2">The sequence shown here is derived from an EMBL/GenBank/DDBJ whole genome shotgun (WGS) entry which is preliminary data.</text>
</comment>
<dbReference type="Proteomes" id="UP001331761">
    <property type="component" value="Unassembled WGS sequence"/>
</dbReference>
<evidence type="ECO:0000256" key="1">
    <source>
        <dbReference type="SAM" id="MobiDB-lite"/>
    </source>
</evidence>
<feature type="compositionally biased region" description="Basic residues" evidence="1">
    <location>
        <begin position="1"/>
        <end position="12"/>
    </location>
</feature>
<evidence type="ECO:0000313" key="2">
    <source>
        <dbReference type="EMBL" id="KAK5983232.1"/>
    </source>
</evidence>
<keyword evidence="3" id="KW-1185">Reference proteome</keyword>
<organism evidence="2 3">
    <name type="scientific">Trichostrongylus colubriformis</name>
    <name type="common">Black scour worm</name>
    <dbReference type="NCBI Taxonomy" id="6319"/>
    <lineage>
        <taxon>Eukaryota</taxon>
        <taxon>Metazoa</taxon>
        <taxon>Ecdysozoa</taxon>
        <taxon>Nematoda</taxon>
        <taxon>Chromadorea</taxon>
        <taxon>Rhabditida</taxon>
        <taxon>Rhabditina</taxon>
        <taxon>Rhabditomorpha</taxon>
        <taxon>Strongyloidea</taxon>
        <taxon>Trichostrongylidae</taxon>
        <taxon>Trichostrongylus</taxon>
    </lineage>
</organism>
<name>A0AAN8FXN8_TRICO</name>
<feature type="region of interest" description="Disordered" evidence="1">
    <location>
        <begin position="100"/>
        <end position="139"/>
    </location>
</feature>
<feature type="compositionally biased region" description="Polar residues" evidence="1">
    <location>
        <begin position="17"/>
        <end position="29"/>
    </location>
</feature>
<dbReference type="EMBL" id="WIXE01004225">
    <property type="protein sequence ID" value="KAK5983232.1"/>
    <property type="molecule type" value="Genomic_DNA"/>
</dbReference>
<sequence>MVGKFKKPVKKHISGEYVSSSRQQIQTSPKVKPESKSLCLSRVTQLIASTTAKLAREHMYEDNGNFDDYFNSVSPLQDNLGIDINTEDIDKFMPSSTNGNIVDNSLRQNNDSSPFIPKSLEDSPRPCSSEYNSPFTKPTNNERKGLHLYVRHLLKLKTRSQLAVRRYGVQNMSDKMERPLPGVSEEMKLNEFFSRQRKANY</sequence>